<dbReference type="InterPro" id="IPR020846">
    <property type="entry name" value="MFS_dom"/>
</dbReference>
<evidence type="ECO:0000259" key="7">
    <source>
        <dbReference type="PROSITE" id="PS50850"/>
    </source>
</evidence>
<dbReference type="SUPFAM" id="SSF103473">
    <property type="entry name" value="MFS general substrate transporter"/>
    <property type="match status" value="1"/>
</dbReference>
<accession>A0ABW1KUV1</accession>
<feature type="transmembrane region" description="Helical" evidence="6">
    <location>
        <begin position="171"/>
        <end position="194"/>
    </location>
</feature>
<feature type="transmembrane region" description="Helical" evidence="6">
    <location>
        <begin position="220"/>
        <end position="241"/>
    </location>
</feature>
<dbReference type="InterPro" id="IPR050189">
    <property type="entry name" value="MFS_Efflux_Transporters"/>
</dbReference>
<sequence length="408" mass="42963">MSPKGESILSRWIVMAVLGLSGAVIYLLPFLREIYYDPLREALGLTHSQSGVLMATFGFASMLAYMPGGWIADRVPSRLLISGSLVSTGLLGFAFATFPSYPVAIAIHALWGVTVTGMMWGALIKATRDWASSAEQGKAFGMLEAGRGVSEAACYSIFLAIFAQLGGDTRAFSQIIIQYSVLHIILGVAAFLVIKPGLSTPIGAAPDLATFLRVLKMPHVWLIGFVILSVYGAYWGAYYFTPYASDVFFMSAVAAGAIGAGKVWLKPAAAAIAGFAADRIGVSKAVAIGIVVLTVSFLGFVLMPGGEAMIALMIFNIAIASIAIFALRGIYFALLEECGVPAAVTGTATGIISVIAFTPDVFMPLVGGALLDAFPGEAGYRYFFGFITALCVCGGVAMHLLRRLGRAN</sequence>
<keyword evidence="2" id="KW-1003">Cell membrane</keyword>
<dbReference type="PROSITE" id="PS50850">
    <property type="entry name" value="MFS"/>
    <property type="match status" value="1"/>
</dbReference>
<keyword evidence="9" id="KW-1185">Reference proteome</keyword>
<dbReference type="RefSeq" id="WP_379882889.1">
    <property type="nucleotide sequence ID" value="NZ_JBHPON010000002.1"/>
</dbReference>
<feature type="transmembrane region" description="Helical" evidence="6">
    <location>
        <begin position="51"/>
        <end position="72"/>
    </location>
</feature>
<evidence type="ECO:0000256" key="2">
    <source>
        <dbReference type="ARBA" id="ARBA00022475"/>
    </source>
</evidence>
<feature type="transmembrane region" description="Helical" evidence="6">
    <location>
        <begin position="339"/>
        <end position="359"/>
    </location>
</feature>
<proteinExistence type="predicted"/>
<name>A0ABW1KUV1_9PROT</name>
<organism evidence="8 9">
    <name type="scientific">Hyphococcus aureus</name>
    <dbReference type="NCBI Taxonomy" id="2666033"/>
    <lineage>
        <taxon>Bacteria</taxon>
        <taxon>Pseudomonadati</taxon>
        <taxon>Pseudomonadota</taxon>
        <taxon>Alphaproteobacteria</taxon>
        <taxon>Parvularculales</taxon>
        <taxon>Parvularculaceae</taxon>
        <taxon>Hyphococcus</taxon>
    </lineage>
</organism>
<feature type="transmembrane region" description="Helical" evidence="6">
    <location>
        <begin position="104"/>
        <end position="124"/>
    </location>
</feature>
<evidence type="ECO:0000256" key="3">
    <source>
        <dbReference type="ARBA" id="ARBA00022692"/>
    </source>
</evidence>
<comment type="caution">
    <text evidence="8">The sequence shown here is derived from an EMBL/GenBank/DDBJ whole genome shotgun (WGS) entry which is preliminary data.</text>
</comment>
<keyword evidence="3 6" id="KW-0812">Transmembrane</keyword>
<gene>
    <name evidence="8" type="ORF">ACFMB1_10065</name>
</gene>
<dbReference type="Pfam" id="PF07690">
    <property type="entry name" value="MFS_1"/>
    <property type="match status" value="1"/>
</dbReference>
<dbReference type="InterPro" id="IPR036259">
    <property type="entry name" value="MFS_trans_sf"/>
</dbReference>
<feature type="domain" description="Major facilitator superfamily (MFS) profile" evidence="7">
    <location>
        <begin position="7"/>
        <end position="406"/>
    </location>
</feature>
<evidence type="ECO:0000256" key="5">
    <source>
        <dbReference type="ARBA" id="ARBA00023136"/>
    </source>
</evidence>
<evidence type="ECO:0000256" key="6">
    <source>
        <dbReference type="SAM" id="Phobius"/>
    </source>
</evidence>
<feature type="transmembrane region" description="Helical" evidence="6">
    <location>
        <begin position="285"/>
        <end position="303"/>
    </location>
</feature>
<feature type="transmembrane region" description="Helical" evidence="6">
    <location>
        <begin position="145"/>
        <end position="165"/>
    </location>
</feature>
<reference evidence="8 9" key="1">
    <citation type="submission" date="2024-09" db="EMBL/GenBank/DDBJ databases">
        <authorList>
            <person name="Zhang Z.-H."/>
        </authorList>
    </citation>
    <scope>NUCLEOTIDE SEQUENCE [LARGE SCALE GENOMIC DNA]</scope>
    <source>
        <strain evidence="8 9">HHTR114</strain>
    </source>
</reference>
<keyword evidence="4 6" id="KW-1133">Transmembrane helix</keyword>
<feature type="transmembrane region" description="Helical" evidence="6">
    <location>
        <begin position="379"/>
        <end position="401"/>
    </location>
</feature>
<dbReference type="CDD" id="cd06174">
    <property type="entry name" value="MFS"/>
    <property type="match status" value="1"/>
</dbReference>
<protein>
    <submittedName>
        <fullName evidence="8">Nitrate/nitrite transporter</fullName>
    </submittedName>
</protein>
<dbReference type="Gene3D" id="1.20.1250.20">
    <property type="entry name" value="MFS general substrate transporter like domains"/>
    <property type="match status" value="2"/>
</dbReference>
<keyword evidence="5 6" id="KW-0472">Membrane</keyword>
<feature type="transmembrane region" description="Helical" evidence="6">
    <location>
        <begin position="12"/>
        <end position="31"/>
    </location>
</feature>
<dbReference type="InterPro" id="IPR011701">
    <property type="entry name" value="MFS"/>
</dbReference>
<evidence type="ECO:0000256" key="1">
    <source>
        <dbReference type="ARBA" id="ARBA00004651"/>
    </source>
</evidence>
<feature type="transmembrane region" description="Helical" evidence="6">
    <location>
        <begin position="247"/>
        <end position="265"/>
    </location>
</feature>
<evidence type="ECO:0000256" key="4">
    <source>
        <dbReference type="ARBA" id="ARBA00022989"/>
    </source>
</evidence>
<feature type="transmembrane region" description="Helical" evidence="6">
    <location>
        <begin position="79"/>
        <end position="98"/>
    </location>
</feature>
<comment type="subcellular location">
    <subcellularLocation>
        <location evidence="1">Cell membrane</location>
        <topology evidence="1">Multi-pass membrane protein</topology>
    </subcellularLocation>
</comment>
<feature type="transmembrane region" description="Helical" evidence="6">
    <location>
        <begin position="309"/>
        <end position="327"/>
    </location>
</feature>
<evidence type="ECO:0000313" key="8">
    <source>
        <dbReference type="EMBL" id="MFC6035890.1"/>
    </source>
</evidence>
<dbReference type="Proteomes" id="UP001596116">
    <property type="component" value="Unassembled WGS sequence"/>
</dbReference>
<dbReference type="PANTHER" id="PTHR43124:SF3">
    <property type="entry name" value="CHLORAMPHENICOL EFFLUX PUMP RV0191"/>
    <property type="match status" value="1"/>
</dbReference>
<evidence type="ECO:0000313" key="9">
    <source>
        <dbReference type="Proteomes" id="UP001596116"/>
    </source>
</evidence>
<dbReference type="EMBL" id="JBHPON010000002">
    <property type="protein sequence ID" value="MFC6035890.1"/>
    <property type="molecule type" value="Genomic_DNA"/>
</dbReference>
<dbReference type="PANTHER" id="PTHR43124">
    <property type="entry name" value="PURINE EFFLUX PUMP PBUE"/>
    <property type="match status" value="1"/>
</dbReference>